<feature type="domain" description="TPM" evidence="4">
    <location>
        <begin position="31"/>
        <end position="160"/>
    </location>
</feature>
<dbReference type="EMBL" id="JBHSMQ010000001">
    <property type="protein sequence ID" value="MFC5453943.1"/>
    <property type="molecule type" value="Genomic_DNA"/>
</dbReference>
<evidence type="ECO:0000313" key="6">
    <source>
        <dbReference type="Proteomes" id="UP001596052"/>
    </source>
</evidence>
<feature type="chain" id="PRO_5046910876" description="TPM domain-containing protein" evidence="3">
    <location>
        <begin position="27"/>
        <end position="312"/>
    </location>
</feature>
<gene>
    <name evidence="5" type="ORF">ACFQDI_03660</name>
</gene>
<evidence type="ECO:0000256" key="2">
    <source>
        <dbReference type="SAM" id="Phobius"/>
    </source>
</evidence>
<feature type="compositionally biased region" description="Gly residues" evidence="1">
    <location>
        <begin position="301"/>
        <end position="312"/>
    </location>
</feature>
<organism evidence="5 6">
    <name type="scientific">Prosthecobacter fluviatilis</name>
    <dbReference type="NCBI Taxonomy" id="445931"/>
    <lineage>
        <taxon>Bacteria</taxon>
        <taxon>Pseudomonadati</taxon>
        <taxon>Verrucomicrobiota</taxon>
        <taxon>Verrucomicrobiia</taxon>
        <taxon>Verrucomicrobiales</taxon>
        <taxon>Verrucomicrobiaceae</taxon>
        <taxon>Prosthecobacter</taxon>
    </lineage>
</organism>
<sequence length="312" mass="32385">MNTLTRRLLLPVLACTLLLGVAGARAAGGIQDDGAFFSEFAKVNAAGTIKDVAARLHKDIAVQTFASVPEDMKATVLQPSKASANQGFSKWADQLAREKGVNGVLILLVKQPAHLQVVVGTDTQRQAFTLLDRETLVKRMLGQLRQKKNDDALIDAVNFISTTMGAHHKGVAAPYASKTHSAQQGAGSWLPTIGIVLLIWLGFSLIRGLFRAMSGGTSGAGGVGQPSYGGGGFLQNMMGSMFGAAAGMWMYDQFFGSHSSAASSFGADSSDATPHDSGFSGIDTDYTSSGGSFGDDSGSSFDGGGDFGGGDF</sequence>
<dbReference type="Gene3D" id="3.10.310.50">
    <property type="match status" value="1"/>
</dbReference>
<proteinExistence type="predicted"/>
<feature type="signal peptide" evidence="3">
    <location>
        <begin position="1"/>
        <end position="26"/>
    </location>
</feature>
<evidence type="ECO:0000256" key="1">
    <source>
        <dbReference type="SAM" id="MobiDB-lite"/>
    </source>
</evidence>
<evidence type="ECO:0000259" key="4">
    <source>
        <dbReference type="Pfam" id="PF04536"/>
    </source>
</evidence>
<dbReference type="RefSeq" id="WP_377163515.1">
    <property type="nucleotide sequence ID" value="NZ_JBHSMQ010000001.1"/>
</dbReference>
<accession>A0ABW0KKF7</accession>
<comment type="caution">
    <text evidence="5">The sequence shown here is derived from an EMBL/GenBank/DDBJ whole genome shotgun (WGS) entry which is preliminary data.</text>
</comment>
<name>A0ABW0KKF7_9BACT</name>
<keyword evidence="3" id="KW-0732">Signal</keyword>
<dbReference type="Pfam" id="PF04536">
    <property type="entry name" value="TPM_phosphatase"/>
    <property type="match status" value="1"/>
</dbReference>
<feature type="transmembrane region" description="Helical" evidence="2">
    <location>
        <begin position="189"/>
        <end position="210"/>
    </location>
</feature>
<reference evidence="6" key="1">
    <citation type="journal article" date="2019" name="Int. J. Syst. Evol. Microbiol.">
        <title>The Global Catalogue of Microorganisms (GCM) 10K type strain sequencing project: providing services to taxonomists for standard genome sequencing and annotation.</title>
        <authorList>
            <consortium name="The Broad Institute Genomics Platform"/>
            <consortium name="The Broad Institute Genome Sequencing Center for Infectious Disease"/>
            <person name="Wu L."/>
            <person name="Ma J."/>
        </authorList>
    </citation>
    <scope>NUCLEOTIDE SEQUENCE [LARGE SCALE GENOMIC DNA]</scope>
    <source>
        <strain evidence="6">CGMCC 4.1469</strain>
    </source>
</reference>
<dbReference type="Proteomes" id="UP001596052">
    <property type="component" value="Unassembled WGS sequence"/>
</dbReference>
<evidence type="ECO:0000313" key="5">
    <source>
        <dbReference type="EMBL" id="MFC5453943.1"/>
    </source>
</evidence>
<protein>
    <recommendedName>
        <fullName evidence="4">TPM domain-containing protein</fullName>
    </recommendedName>
</protein>
<keyword evidence="2" id="KW-0812">Transmembrane</keyword>
<dbReference type="InterPro" id="IPR007621">
    <property type="entry name" value="TPM_dom"/>
</dbReference>
<keyword evidence="2" id="KW-1133">Transmembrane helix</keyword>
<keyword evidence="6" id="KW-1185">Reference proteome</keyword>
<evidence type="ECO:0000256" key="3">
    <source>
        <dbReference type="SAM" id="SignalP"/>
    </source>
</evidence>
<feature type="compositionally biased region" description="Low complexity" evidence="1">
    <location>
        <begin position="288"/>
        <end position="300"/>
    </location>
</feature>
<feature type="region of interest" description="Disordered" evidence="1">
    <location>
        <begin position="273"/>
        <end position="312"/>
    </location>
</feature>
<keyword evidence="2" id="KW-0472">Membrane</keyword>